<sequence>MAIANRGELTDEQWEKIKPLLPPQKPWTGRAAYDHRTIINGILTILRTGAPWRDLPSHYGIHSTVSSRFYRWRKAGVWEKILAGLQQKTDAEGLIDWEVHLADSTVVRAHQHAAGAKGGNKTKLSGVVREVSPQKSTKRAEGFGKPMVFVLTSGERHDTIAFGDLLAGGKVKHIGRGRPKSRFRYFLADKAYSSQAIREKLSRQGATPIIPRKSNEKKRERFNRGLYRERNRVERLINRLKQNRRIATRYEKYAINYQAMLTIASILLWL</sequence>
<dbReference type="Proteomes" id="UP000176944">
    <property type="component" value="Chromosome"/>
</dbReference>
<evidence type="ECO:0000259" key="3">
    <source>
        <dbReference type="Pfam" id="PF13340"/>
    </source>
</evidence>
<evidence type="ECO:0000256" key="1">
    <source>
        <dbReference type="SAM" id="MobiDB-lite"/>
    </source>
</evidence>
<organism evidence="4">
    <name type="scientific">Moorena producens (strain JHB)</name>
    <dbReference type="NCBI Taxonomy" id="1454205"/>
    <lineage>
        <taxon>Bacteria</taxon>
        <taxon>Bacillati</taxon>
        <taxon>Cyanobacteriota</taxon>
        <taxon>Cyanophyceae</taxon>
        <taxon>Coleofasciculales</taxon>
        <taxon>Coleofasciculaceae</taxon>
        <taxon>Moorena</taxon>
    </lineage>
</organism>
<feature type="domain" description="Transposase IS4-like" evidence="2">
    <location>
        <begin position="101"/>
        <end position="268"/>
    </location>
</feature>
<protein>
    <submittedName>
        <fullName evidence="4">IS5 family transposase</fullName>
    </submittedName>
</protein>
<feature type="region of interest" description="Disordered" evidence="1">
    <location>
        <begin position="112"/>
        <end position="137"/>
    </location>
</feature>
<dbReference type="GO" id="GO:0004803">
    <property type="term" value="F:transposase activity"/>
    <property type="evidence" value="ECO:0007669"/>
    <property type="project" value="InterPro"/>
</dbReference>
<dbReference type="GO" id="GO:0003677">
    <property type="term" value="F:DNA binding"/>
    <property type="evidence" value="ECO:0007669"/>
    <property type="project" value="InterPro"/>
</dbReference>
<proteinExistence type="predicted"/>
<gene>
    <name evidence="4" type="ORF">BJP36_29210</name>
</gene>
<reference evidence="4" key="2">
    <citation type="submission" date="2022-10" db="EMBL/GenBank/DDBJ databases">
        <authorList>
            <person name="Ngo T.-E."/>
        </authorList>
    </citation>
    <scope>NUCLEOTIDE SEQUENCE</scope>
    <source>
        <strain evidence="4">JHB</strain>
    </source>
</reference>
<dbReference type="InterPro" id="IPR025161">
    <property type="entry name" value="IS402-like_dom"/>
</dbReference>
<reference evidence="4" key="1">
    <citation type="journal article" date="2017" name="Proc. Natl. Acad. Sci. U.S.A.">
        <title>Comparative genomics uncovers the prolific and distinctive metabolic potential of the cyanobacterial genus Moorea.</title>
        <authorList>
            <person name="Leao T."/>
            <person name="Castelao G."/>
            <person name="Korobeynikov A."/>
            <person name="Monroe E.A."/>
            <person name="Podell S."/>
            <person name="Glukhov E."/>
            <person name="Allen E.E."/>
            <person name="Gerwick W.H."/>
            <person name="Gerwick L."/>
        </authorList>
    </citation>
    <scope>NUCLEOTIDE SEQUENCE</scope>
    <source>
        <strain evidence="4">JHB</strain>
    </source>
</reference>
<dbReference type="PANTHER" id="PTHR30007">
    <property type="entry name" value="PHP DOMAIN PROTEIN"/>
    <property type="match status" value="1"/>
</dbReference>
<dbReference type="GO" id="GO:0006313">
    <property type="term" value="P:DNA transposition"/>
    <property type="evidence" value="ECO:0007669"/>
    <property type="project" value="InterPro"/>
</dbReference>
<dbReference type="EMBL" id="CP017708">
    <property type="protein sequence ID" value="WAN68826.1"/>
    <property type="molecule type" value="Genomic_DNA"/>
</dbReference>
<dbReference type="PANTHER" id="PTHR30007:SF1">
    <property type="entry name" value="BLR1914 PROTEIN"/>
    <property type="match status" value="1"/>
</dbReference>
<dbReference type="InterPro" id="IPR002559">
    <property type="entry name" value="Transposase_11"/>
</dbReference>
<name>A0A9Q9UVH0_MOOP1</name>
<dbReference type="NCBIfam" id="NF033580">
    <property type="entry name" value="transpos_IS5_3"/>
    <property type="match status" value="1"/>
</dbReference>
<evidence type="ECO:0000313" key="4">
    <source>
        <dbReference type="EMBL" id="WAN68826.1"/>
    </source>
</evidence>
<accession>A0A9Q9UVH0</accession>
<evidence type="ECO:0000259" key="2">
    <source>
        <dbReference type="Pfam" id="PF01609"/>
    </source>
</evidence>
<dbReference type="AlphaFoldDB" id="A0A9Q9UVH0"/>
<dbReference type="Pfam" id="PF13340">
    <property type="entry name" value="DUF4096"/>
    <property type="match status" value="1"/>
</dbReference>
<dbReference type="Pfam" id="PF01609">
    <property type="entry name" value="DDE_Tnp_1"/>
    <property type="match status" value="1"/>
</dbReference>
<feature type="domain" description="Insertion element IS402-like" evidence="3">
    <location>
        <begin position="9"/>
        <end position="81"/>
    </location>
</feature>